<evidence type="ECO:0000313" key="7">
    <source>
        <dbReference type="EMBL" id="KRS18023.1"/>
    </source>
</evidence>
<keyword evidence="9" id="KW-1185">Reference proteome</keyword>
<accession>A0A0T5P9K5</accession>
<evidence type="ECO:0000256" key="5">
    <source>
        <dbReference type="SAM" id="Phobius"/>
    </source>
</evidence>
<dbReference type="AlphaFoldDB" id="A0A0T5P9K5"/>
<reference evidence="8 10" key="2">
    <citation type="submission" date="2018-08" db="EMBL/GenBank/DDBJ databases">
        <title>Genetic Globetrotter - A new plasmid hitch-hiking vast phylogenetic and geographic distances.</title>
        <authorList>
            <person name="Vollmers J."/>
            <person name="Petersen J."/>
        </authorList>
    </citation>
    <scope>NUCLEOTIDE SEQUENCE [LARGE SCALE GENOMIC DNA]</scope>
    <source>
        <strain evidence="8 10">DSM 26383</strain>
    </source>
</reference>
<sequence length="222" mass="23979">MGWTGFAVVFAAFFLTHSIPVRPAVKSRLVSVIGLRGFGVAYSLLSVGMLALLIRSAGQAPYLQLWPQMEWHRHAAHLGMLAVCLILALGVARPNPFSFGGARNDSFDPDRPGIVGWTRHPILLALALWAGVHLLPNGDLAHVILFGVLGGFALAGRRLIDRRKRRVLGASQWAALDADRKAAPWVHAPRSWPVLALRLLTGVAAFAALLLAHPHVIGVSAW</sequence>
<organism evidence="7 9">
    <name type="scientific">Roseovarius indicus</name>
    <dbReference type="NCBI Taxonomy" id="540747"/>
    <lineage>
        <taxon>Bacteria</taxon>
        <taxon>Pseudomonadati</taxon>
        <taxon>Pseudomonadota</taxon>
        <taxon>Alphaproteobacteria</taxon>
        <taxon>Rhodobacterales</taxon>
        <taxon>Roseobacteraceae</taxon>
        <taxon>Roseovarius</taxon>
    </lineage>
</organism>
<gene>
    <name evidence="8" type="ORF">RIdsm_02963</name>
    <name evidence="7" type="ORF">XM52_10760</name>
</gene>
<evidence type="ECO:0000256" key="2">
    <source>
        <dbReference type="ARBA" id="ARBA00022692"/>
    </source>
</evidence>
<feature type="transmembrane region" description="Helical" evidence="5">
    <location>
        <begin position="75"/>
        <end position="92"/>
    </location>
</feature>
<dbReference type="Proteomes" id="UP000325785">
    <property type="component" value="Chromosome"/>
</dbReference>
<dbReference type="OrthoDB" id="7828645at2"/>
<feature type="transmembrane region" description="Helical" evidence="5">
    <location>
        <begin position="140"/>
        <end position="160"/>
    </location>
</feature>
<dbReference type="RefSeq" id="WP_057816110.1">
    <property type="nucleotide sequence ID" value="NZ_CP031598.1"/>
</dbReference>
<dbReference type="Pfam" id="PF07298">
    <property type="entry name" value="NnrU"/>
    <property type="match status" value="1"/>
</dbReference>
<keyword evidence="4 5" id="KW-0472">Membrane</keyword>
<evidence type="ECO:0000313" key="10">
    <source>
        <dbReference type="Proteomes" id="UP000325785"/>
    </source>
</evidence>
<dbReference type="GO" id="GO:0016020">
    <property type="term" value="C:membrane"/>
    <property type="evidence" value="ECO:0007669"/>
    <property type="project" value="UniProtKB-SubCell"/>
</dbReference>
<keyword evidence="2 5" id="KW-0812">Transmembrane</keyword>
<evidence type="ECO:0000259" key="6">
    <source>
        <dbReference type="Pfam" id="PF07298"/>
    </source>
</evidence>
<evidence type="ECO:0000313" key="9">
    <source>
        <dbReference type="Proteomes" id="UP000051401"/>
    </source>
</evidence>
<dbReference type="PATRIC" id="fig|540747.5.peg.5077"/>
<feature type="domain" description="NnrU" evidence="6">
    <location>
        <begin position="7"/>
        <end position="220"/>
    </location>
</feature>
<keyword evidence="3 5" id="KW-1133">Transmembrane helix</keyword>
<evidence type="ECO:0000256" key="1">
    <source>
        <dbReference type="ARBA" id="ARBA00004141"/>
    </source>
</evidence>
<name>A0A0T5P9K5_9RHOB</name>
<evidence type="ECO:0000256" key="3">
    <source>
        <dbReference type="ARBA" id="ARBA00022989"/>
    </source>
</evidence>
<reference evidence="7 9" key="1">
    <citation type="submission" date="2015-04" db="EMBL/GenBank/DDBJ databases">
        <title>The draft genome sequence of Roseovarius indicus B108T.</title>
        <authorList>
            <person name="Li G."/>
            <person name="Lai Q."/>
            <person name="Shao Z."/>
            <person name="Yan P."/>
        </authorList>
    </citation>
    <scope>NUCLEOTIDE SEQUENCE [LARGE SCALE GENOMIC DNA]</scope>
    <source>
        <strain evidence="7 9">B108</strain>
    </source>
</reference>
<feature type="transmembrane region" description="Helical" evidence="5">
    <location>
        <begin position="195"/>
        <end position="217"/>
    </location>
</feature>
<comment type="subcellular location">
    <subcellularLocation>
        <location evidence="1">Membrane</location>
        <topology evidence="1">Multi-pass membrane protein</topology>
    </subcellularLocation>
</comment>
<dbReference type="Proteomes" id="UP000051401">
    <property type="component" value="Unassembled WGS sequence"/>
</dbReference>
<dbReference type="EMBL" id="CP031598">
    <property type="protein sequence ID" value="QEW27153.1"/>
    <property type="molecule type" value="Genomic_DNA"/>
</dbReference>
<evidence type="ECO:0000313" key="8">
    <source>
        <dbReference type="EMBL" id="QEW27153.1"/>
    </source>
</evidence>
<evidence type="ECO:0000256" key="4">
    <source>
        <dbReference type="ARBA" id="ARBA00023136"/>
    </source>
</evidence>
<dbReference type="EMBL" id="LAXI01000005">
    <property type="protein sequence ID" value="KRS18023.1"/>
    <property type="molecule type" value="Genomic_DNA"/>
</dbReference>
<feature type="transmembrane region" description="Helical" evidence="5">
    <location>
        <begin position="33"/>
        <end position="54"/>
    </location>
</feature>
<dbReference type="STRING" id="540747.SAMN04488031_101382"/>
<dbReference type="InterPro" id="IPR009915">
    <property type="entry name" value="NnrU_dom"/>
</dbReference>
<proteinExistence type="predicted"/>
<protein>
    <submittedName>
        <fullName evidence="7">NnrU family protein</fullName>
    </submittedName>
    <submittedName>
        <fullName evidence="8">Putative membrane protein</fullName>
    </submittedName>
</protein>
<dbReference type="KEGG" id="rid:RIdsm_02963"/>